<dbReference type="Proteomes" id="UP000681967">
    <property type="component" value="Unassembled WGS sequence"/>
</dbReference>
<dbReference type="InterPro" id="IPR042099">
    <property type="entry name" value="ANL_N_sf"/>
</dbReference>
<evidence type="ECO:0000313" key="1">
    <source>
        <dbReference type="EMBL" id="CAF4135685.1"/>
    </source>
</evidence>
<dbReference type="PANTHER" id="PTHR43767:SF1">
    <property type="entry name" value="NONRIBOSOMAL PEPTIDE SYNTHASE PES1 (EUROFUNG)-RELATED"/>
    <property type="match status" value="1"/>
</dbReference>
<dbReference type="EMBL" id="CAJOBH010009233">
    <property type="protein sequence ID" value="CAF4135685.1"/>
    <property type="molecule type" value="Genomic_DNA"/>
</dbReference>
<dbReference type="Gene3D" id="3.30.300.30">
    <property type="match status" value="1"/>
</dbReference>
<dbReference type="PANTHER" id="PTHR43767">
    <property type="entry name" value="LONG-CHAIN-FATTY-ACID--COA LIGASE"/>
    <property type="match status" value="1"/>
</dbReference>
<gene>
    <name evidence="1" type="ORF">BYL167_LOCUS20768</name>
</gene>
<dbReference type="InterPro" id="IPR045851">
    <property type="entry name" value="AMP-bd_C_sf"/>
</dbReference>
<dbReference type="AlphaFoldDB" id="A0A8S2R7C3"/>
<sequence>MDTKYVKNKGCPCVIGTNYSGVFKGYRGQPDITAKAKVTLLNVGPGLFMRTGDLAYYNDVGDLVYVGRDDFRVKIFGQLVAPEEIEQTVIRASKHVEACIVRIESDCYDDRNRDYSEYWSCHILAPTISSAYHAHFIRHLETYCRQNLSSSMLPAAWKIYDEFPYLSVGKIDRCGFPKLERTGTVILSVDKSIEFESANYERIIHNCSQAYYLYEYHLGENIFRDYYTDIMTDLSNLNIEGVHEMNVPLDFHLLYLVEYIIYNTIEYCERGQNKYRIKCDINDKKVTIEMKNEQEIAVLNAFAGQSTLPENLSFSLDKHVSEERGVLTPIANTVAFTKSEKGPTIENMLIQNAACGVISDGEVTGEKSIDPLKQVNKAAAKTTNMNFDRRRAAP</sequence>
<protein>
    <submittedName>
        <fullName evidence="1">Uncharacterized protein</fullName>
    </submittedName>
</protein>
<dbReference type="SUPFAM" id="SSF56801">
    <property type="entry name" value="Acetyl-CoA synthetase-like"/>
    <property type="match status" value="1"/>
</dbReference>
<accession>A0A8S2R7C3</accession>
<dbReference type="InterPro" id="IPR050237">
    <property type="entry name" value="ATP-dep_AMP-bd_enzyme"/>
</dbReference>
<comment type="caution">
    <text evidence="1">The sequence shown here is derived from an EMBL/GenBank/DDBJ whole genome shotgun (WGS) entry which is preliminary data.</text>
</comment>
<reference evidence="1" key="1">
    <citation type="submission" date="2021-02" db="EMBL/GenBank/DDBJ databases">
        <authorList>
            <person name="Nowell W R."/>
        </authorList>
    </citation>
    <scope>NUCLEOTIDE SEQUENCE</scope>
</reference>
<dbReference type="Gene3D" id="3.40.50.12780">
    <property type="entry name" value="N-terminal domain of ligase-like"/>
    <property type="match status" value="1"/>
</dbReference>
<name>A0A8S2R7C3_9BILA</name>
<proteinExistence type="predicted"/>
<organism evidence="1 2">
    <name type="scientific">Rotaria magnacalcarata</name>
    <dbReference type="NCBI Taxonomy" id="392030"/>
    <lineage>
        <taxon>Eukaryota</taxon>
        <taxon>Metazoa</taxon>
        <taxon>Spiralia</taxon>
        <taxon>Gnathifera</taxon>
        <taxon>Rotifera</taxon>
        <taxon>Eurotatoria</taxon>
        <taxon>Bdelloidea</taxon>
        <taxon>Philodinida</taxon>
        <taxon>Philodinidae</taxon>
        <taxon>Rotaria</taxon>
    </lineage>
</organism>
<dbReference type="GO" id="GO:0016878">
    <property type="term" value="F:acid-thiol ligase activity"/>
    <property type="evidence" value="ECO:0007669"/>
    <property type="project" value="UniProtKB-ARBA"/>
</dbReference>
<evidence type="ECO:0000313" key="2">
    <source>
        <dbReference type="Proteomes" id="UP000681967"/>
    </source>
</evidence>